<reference evidence="1 2" key="1">
    <citation type="journal article" date="2021" name="Commun. Biol.">
        <title>The genome of Shorea leprosula (Dipterocarpaceae) highlights the ecological relevance of drought in aseasonal tropical rainforests.</title>
        <authorList>
            <person name="Ng K.K.S."/>
            <person name="Kobayashi M.J."/>
            <person name="Fawcett J.A."/>
            <person name="Hatakeyama M."/>
            <person name="Paape T."/>
            <person name="Ng C.H."/>
            <person name="Ang C.C."/>
            <person name="Tnah L.H."/>
            <person name="Lee C.T."/>
            <person name="Nishiyama T."/>
            <person name="Sese J."/>
            <person name="O'Brien M.J."/>
            <person name="Copetti D."/>
            <person name="Mohd Noor M.I."/>
            <person name="Ong R.C."/>
            <person name="Putra M."/>
            <person name="Sireger I.Z."/>
            <person name="Indrioko S."/>
            <person name="Kosugi Y."/>
            <person name="Izuno A."/>
            <person name="Isagi Y."/>
            <person name="Lee S.L."/>
            <person name="Shimizu K.K."/>
        </authorList>
    </citation>
    <scope>NUCLEOTIDE SEQUENCE [LARGE SCALE GENOMIC DNA]</scope>
    <source>
        <strain evidence="1">214</strain>
    </source>
</reference>
<keyword evidence="2" id="KW-1185">Reference proteome</keyword>
<name>A0AAV5I061_9ROSI</name>
<organism evidence="1 2">
    <name type="scientific">Rubroshorea leprosula</name>
    <dbReference type="NCBI Taxonomy" id="152421"/>
    <lineage>
        <taxon>Eukaryota</taxon>
        <taxon>Viridiplantae</taxon>
        <taxon>Streptophyta</taxon>
        <taxon>Embryophyta</taxon>
        <taxon>Tracheophyta</taxon>
        <taxon>Spermatophyta</taxon>
        <taxon>Magnoliopsida</taxon>
        <taxon>eudicotyledons</taxon>
        <taxon>Gunneridae</taxon>
        <taxon>Pentapetalae</taxon>
        <taxon>rosids</taxon>
        <taxon>malvids</taxon>
        <taxon>Malvales</taxon>
        <taxon>Dipterocarpaceae</taxon>
        <taxon>Rubroshorea</taxon>
    </lineage>
</organism>
<dbReference type="EMBL" id="BPVZ01000004">
    <property type="protein sequence ID" value="GKU91026.1"/>
    <property type="molecule type" value="Genomic_DNA"/>
</dbReference>
<comment type="caution">
    <text evidence="1">The sequence shown here is derived from an EMBL/GenBank/DDBJ whole genome shotgun (WGS) entry which is preliminary data.</text>
</comment>
<evidence type="ECO:0000313" key="1">
    <source>
        <dbReference type="EMBL" id="GKU91026.1"/>
    </source>
</evidence>
<dbReference type="AlphaFoldDB" id="A0AAV5I061"/>
<sequence>MKKDISNRHEVSKVKAYRPKKRHFIYHEDCSDILDWIRQTQASRNGLVSI</sequence>
<protein>
    <submittedName>
        <fullName evidence="1">Uncharacterized protein</fullName>
    </submittedName>
</protein>
<gene>
    <name evidence="1" type="ORF">SLEP1_g4955</name>
</gene>
<proteinExistence type="predicted"/>
<dbReference type="Proteomes" id="UP001054252">
    <property type="component" value="Unassembled WGS sequence"/>
</dbReference>
<accession>A0AAV5I061</accession>
<evidence type="ECO:0000313" key="2">
    <source>
        <dbReference type="Proteomes" id="UP001054252"/>
    </source>
</evidence>